<dbReference type="Proteomes" id="UP000699975">
    <property type="component" value="Unassembled WGS sequence"/>
</dbReference>
<dbReference type="NCBIfam" id="NF047637">
    <property type="entry name" value="lipo_CC0125"/>
    <property type="match status" value="1"/>
</dbReference>
<keyword evidence="1" id="KW-0732">Signal</keyword>
<proteinExistence type="predicted"/>
<keyword evidence="3" id="KW-1185">Reference proteome</keyword>
<sequence>MPSIKRRIAATTASAIILATTGCAMSSTPYQPLSAGSRVSGGYADLRIDETHYRVSFAGNRLTSRERVESYLLFRAAELTLLKGYDYFIIQDREVEHQIERQIRRDPIYDPWYSPYHTHWRPYWRYYRTGRGWYHWYPYFGDPFWADRYSVRMIERFEANADIVMGKGERPNGNLRSFDALEVRDRLSPQIEYPND</sequence>
<gene>
    <name evidence="2" type="ORF">KCG45_04745</name>
</gene>
<evidence type="ECO:0008006" key="4">
    <source>
        <dbReference type="Google" id="ProtNLM"/>
    </source>
</evidence>
<protein>
    <recommendedName>
        <fullName evidence="4">DUF4136 domain-containing protein</fullName>
    </recommendedName>
</protein>
<feature type="signal peptide" evidence="1">
    <location>
        <begin position="1"/>
        <end position="24"/>
    </location>
</feature>
<dbReference type="PROSITE" id="PS51257">
    <property type="entry name" value="PROKAR_LIPOPROTEIN"/>
    <property type="match status" value="1"/>
</dbReference>
<evidence type="ECO:0000313" key="2">
    <source>
        <dbReference type="EMBL" id="MBV7265477.1"/>
    </source>
</evidence>
<dbReference type="RefSeq" id="WP_218315930.1">
    <property type="nucleotide sequence ID" value="NZ_JAGSPB010000001.1"/>
</dbReference>
<comment type="caution">
    <text evidence="2">The sequence shown here is derived from an EMBL/GenBank/DDBJ whole genome shotgun (WGS) entry which is preliminary data.</text>
</comment>
<evidence type="ECO:0000313" key="3">
    <source>
        <dbReference type="Proteomes" id="UP000699975"/>
    </source>
</evidence>
<reference evidence="2 3" key="1">
    <citation type="submission" date="2021-04" db="EMBL/GenBank/DDBJ databases">
        <authorList>
            <person name="Pira H."/>
            <person name="Risdian C."/>
            <person name="Wink J."/>
        </authorList>
    </citation>
    <scope>NUCLEOTIDE SEQUENCE [LARGE SCALE GENOMIC DNA]</scope>
    <source>
        <strain evidence="2 3">WH131</strain>
    </source>
</reference>
<feature type="chain" id="PRO_5045366952" description="DUF4136 domain-containing protein" evidence="1">
    <location>
        <begin position="25"/>
        <end position="196"/>
    </location>
</feature>
<accession>A0ABS6SLU4</accession>
<name>A0ABS6SLU4_9SPHN</name>
<organism evidence="2 3">
    <name type="scientific">Erythrobacter ani</name>
    <dbReference type="NCBI Taxonomy" id="2827235"/>
    <lineage>
        <taxon>Bacteria</taxon>
        <taxon>Pseudomonadati</taxon>
        <taxon>Pseudomonadota</taxon>
        <taxon>Alphaproteobacteria</taxon>
        <taxon>Sphingomonadales</taxon>
        <taxon>Erythrobacteraceae</taxon>
        <taxon>Erythrobacter/Porphyrobacter group</taxon>
        <taxon>Erythrobacter</taxon>
    </lineage>
</organism>
<evidence type="ECO:0000256" key="1">
    <source>
        <dbReference type="SAM" id="SignalP"/>
    </source>
</evidence>
<dbReference type="EMBL" id="JAGSPB010000001">
    <property type="protein sequence ID" value="MBV7265477.1"/>
    <property type="molecule type" value="Genomic_DNA"/>
</dbReference>